<feature type="region of interest" description="Disordered" evidence="6">
    <location>
        <begin position="479"/>
        <end position="498"/>
    </location>
</feature>
<dbReference type="OrthoDB" id="5981550at2759"/>
<dbReference type="EMBL" id="VIGI01000011">
    <property type="protein sequence ID" value="KAB8294203.1"/>
    <property type="molecule type" value="Genomic_DNA"/>
</dbReference>
<keyword evidence="3" id="KW-0808">Transferase</keyword>
<organism evidence="8 9">
    <name type="scientific">Monilinia laxa</name>
    <name type="common">Brown rot fungus</name>
    <name type="synonym">Sclerotinia laxa</name>
    <dbReference type="NCBI Taxonomy" id="61186"/>
    <lineage>
        <taxon>Eukaryota</taxon>
        <taxon>Fungi</taxon>
        <taxon>Dikarya</taxon>
        <taxon>Ascomycota</taxon>
        <taxon>Pezizomycotina</taxon>
        <taxon>Leotiomycetes</taxon>
        <taxon>Helotiales</taxon>
        <taxon>Sclerotiniaceae</taxon>
        <taxon>Monilinia</taxon>
    </lineage>
</organism>
<evidence type="ECO:0000256" key="3">
    <source>
        <dbReference type="ARBA" id="ARBA00022679"/>
    </source>
</evidence>
<dbReference type="PROSITE" id="PS50237">
    <property type="entry name" value="HECT"/>
    <property type="match status" value="1"/>
</dbReference>
<evidence type="ECO:0000256" key="1">
    <source>
        <dbReference type="ARBA" id="ARBA00000885"/>
    </source>
</evidence>
<reference evidence="8 9" key="1">
    <citation type="submission" date="2019-06" db="EMBL/GenBank/DDBJ databases">
        <title>Genome Sequence of the Brown Rot Fungal Pathogen Monilinia laxa.</title>
        <authorList>
            <person name="De Miccolis Angelini R.M."/>
            <person name="Landi L."/>
            <person name="Abate D."/>
            <person name="Pollastro S."/>
            <person name="Romanazzi G."/>
            <person name="Faretra F."/>
        </authorList>
    </citation>
    <scope>NUCLEOTIDE SEQUENCE [LARGE SCALE GENOMIC DNA]</scope>
    <source>
        <strain evidence="8 9">Mlax316</strain>
    </source>
</reference>
<protein>
    <recommendedName>
        <fullName evidence="2">HECT-type E3 ubiquitin transferase</fullName>
        <ecNumber evidence="2">2.3.2.26</ecNumber>
    </recommendedName>
</protein>
<dbReference type="Gene3D" id="3.30.2410.10">
    <property type="entry name" value="Hect, E3 ligase catalytic domain"/>
    <property type="match status" value="1"/>
</dbReference>
<accession>A0A5N6JYF9</accession>
<dbReference type="SUPFAM" id="SSF56204">
    <property type="entry name" value="Hect, E3 ligase catalytic domain"/>
    <property type="match status" value="1"/>
</dbReference>
<evidence type="ECO:0000313" key="9">
    <source>
        <dbReference type="Proteomes" id="UP000326757"/>
    </source>
</evidence>
<dbReference type="Proteomes" id="UP000326757">
    <property type="component" value="Unassembled WGS sequence"/>
</dbReference>
<dbReference type="GO" id="GO:0000209">
    <property type="term" value="P:protein polyubiquitination"/>
    <property type="evidence" value="ECO:0007669"/>
    <property type="project" value="InterPro"/>
</dbReference>
<dbReference type="InterPro" id="IPR032353">
    <property type="entry name" value="AZUL"/>
</dbReference>
<feature type="compositionally biased region" description="Polar residues" evidence="6">
    <location>
        <begin position="355"/>
        <end position="365"/>
    </location>
</feature>
<dbReference type="Pfam" id="PF16558">
    <property type="entry name" value="AZUL"/>
    <property type="match status" value="1"/>
</dbReference>
<dbReference type="FunFam" id="3.30.2410.10:FF:000003">
    <property type="entry name" value="probable E3 ubiquitin-protein ligase HERC4 isoform X1"/>
    <property type="match status" value="1"/>
</dbReference>
<dbReference type="InterPro" id="IPR035983">
    <property type="entry name" value="Hect_E3_ubiquitin_ligase"/>
</dbReference>
<proteinExistence type="predicted"/>
<dbReference type="Pfam" id="PF00632">
    <property type="entry name" value="HECT"/>
    <property type="match status" value="1"/>
</dbReference>
<feature type="compositionally biased region" description="Basic and acidic residues" evidence="6">
    <location>
        <begin position="479"/>
        <end position="496"/>
    </location>
</feature>
<keyword evidence="4 5" id="KW-0833">Ubl conjugation pathway</keyword>
<name>A0A5N6JYF9_MONLA</name>
<evidence type="ECO:0000256" key="5">
    <source>
        <dbReference type="PROSITE-ProRule" id="PRU00104"/>
    </source>
</evidence>
<gene>
    <name evidence="8" type="ORF">EYC80_009637</name>
</gene>
<feature type="active site" description="Glycyl thioester intermediate" evidence="5">
    <location>
        <position position="1275"/>
    </location>
</feature>
<feature type="compositionally biased region" description="Polar residues" evidence="6">
    <location>
        <begin position="187"/>
        <end position="206"/>
    </location>
</feature>
<comment type="catalytic activity">
    <reaction evidence="1">
        <text>S-ubiquitinyl-[E2 ubiquitin-conjugating enzyme]-L-cysteine + [acceptor protein]-L-lysine = [E2 ubiquitin-conjugating enzyme]-L-cysteine + N(6)-ubiquitinyl-[acceptor protein]-L-lysine.</text>
        <dbReference type="EC" id="2.3.2.26"/>
    </reaction>
</comment>
<dbReference type="PANTHER" id="PTHR45700">
    <property type="entry name" value="UBIQUITIN-PROTEIN LIGASE E3C"/>
    <property type="match status" value="1"/>
</dbReference>
<keyword evidence="9" id="KW-1185">Reference proteome</keyword>
<dbReference type="PANTHER" id="PTHR45700:SF8">
    <property type="entry name" value="HECT-TYPE E3 UBIQUITIN TRANSFERASE"/>
    <property type="match status" value="1"/>
</dbReference>
<evidence type="ECO:0000259" key="7">
    <source>
        <dbReference type="PROSITE" id="PS50237"/>
    </source>
</evidence>
<evidence type="ECO:0000256" key="6">
    <source>
        <dbReference type="SAM" id="MobiDB-lite"/>
    </source>
</evidence>
<dbReference type="Gene3D" id="6.10.130.10">
    <property type="entry name" value="Ubiquitin-protein ligase E3A, N-terminal zinc-binding domain (AZUL)"/>
    <property type="match status" value="1"/>
</dbReference>
<dbReference type="Gene3D" id="3.90.1750.10">
    <property type="entry name" value="Hect, E3 ligase catalytic domains"/>
    <property type="match status" value="1"/>
</dbReference>
<feature type="region of interest" description="Disordered" evidence="6">
    <location>
        <begin position="260"/>
        <end position="429"/>
    </location>
</feature>
<sequence length="1307" mass="148405">MTRDTSRIQEERSSFSPEDDILKALWAAAPFPYLPHDAPDELRKLTIDIDDPKQIYVIHNTSRRHHFQLMVERYIRQLRFGCDSTICHTPTCFTCRKRLALTAGRPIRPYNSTSARILAVHLASQDNPERGLCRNPLADSPIQLTKHVRVTARRSISGPKKLQVNEGEALARKSPSTNNERPRSDSLRTSPAVTAIDSTTSESNEANSKDGPGKSRKSKTTILEEYTTTDHKSFIQNMFGTVALKMVEWLTPRNLEALTKPNDEPLDTDAHWSPFAQSTPSDGTNTPARRLEGSSGTETGLPEKSSSLPSSYPEVSTKASGIPDTLDVIEGSSTCGGITDTSLPREKSSKPPTTPSDNKTGTQPSPKVLHNETAHITSSKSRRRTDSYDAHISKGILNLPAPPRMTDADSSSPLTRQSIHSKPKPTRHTMITSPVLHLPETDSSSPTTPLVGATIKLPMATESEPNLKPDVKIKKATENSMAETHKPESCLPDEKPPQSLSSLPIEVINLICDIVGNDNTYEKHQLHPDLIEDHLKRYPVYKVPLSRRNYTKRDYPRWLKKQWRQFVDQSLYSVLSRPESLIKSFTNENGDTYDTQTIWYCMLRMTRIAPSIVFDSLWIATGTLFQPPKQLEWAKQSHSDKSDPDQPMSKDDAARLINICFHALVATAPLLKDPRQLANMSRIRSYGISLPGRESSTSESARLCLQYDDAFTDELALRLARRVFSAVSTRRRFSELIQLQKDVKEDEKEQEGILEIILGTFKYLDVDTPPLLKFSDAERDLHEKRMPTLILDWARTVMLQDWDGKAEVPSDGSFGGALETIAAIYRNRKSLLLGDIHFRTEYFSDRLDSIAMPLEWLSFQANKRTVHLLDYPYLFNPSTLVSYFRAINYSRMNQSFEEAKAMYTLVRTHEGLISNEDNRRKLRQCLHTATSRYMSITVSRENLLSDAFDVLWRREERELMRPLKVTLGEDHGEAGVDMGGVQQEFFRIAMTEAINPDYGVFTIDGTTKMTWFQPGSPEPLWKFELIGTIMSLAVYNGMTLPITFPKAFYRKLQGESITELHHISDGWPELAKGLTDLLEWDESKGAVEDVFCRTYEFSQFQFGKPVSREMGTSTQWPKFSDVNVGEDLEDFSETEAPFVTNENRNSYVSDYINWLTNISIQPQFEAFRKGFFACLDPRSLSLFDADTLQSLVEGVQEIDILEMQRGTQYIGYEPGDRVIQNFWSVVKEYDLEKKKKFLEFTTASDRVPMGGMRNFHLRIMRNGSTDEHLPSSYTCFQNLLLPNYSSREILKERFDIALEHAKGFGFN</sequence>
<comment type="caution">
    <text evidence="8">The sequence shown here is derived from an EMBL/GenBank/DDBJ whole genome shotgun (WGS) entry which is preliminary data.</text>
</comment>
<feature type="region of interest" description="Disordered" evidence="6">
    <location>
        <begin position="149"/>
        <end position="220"/>
    </location>
</feature>
<feature type="compositionally biased region" description="Polar residues" evidence="6">
    <location>
        <begin position="331"/>
        <end position="342"/>
    </location>
</feature>
<dbReference type="GO" id="GO:0061630">
    <property type="term" value="F:ubiquitin protein ligase activity"/>
    <property type="evidence" value="ECO:0007669"/>
    <property type="project" value="UniProtKB-EC"/>
</dbReference>
<feature type="compositionally biased region" description="Polar residues" evidence="6">
    <location>
        <begin position="408"/>
        <end position="418"/>
    </location>
</feature>
<feature type="compositionally biased region" description="Low complexity" evidence="6">
    <location>
        <begin position="302"/>
        <end position="316"/>
    </location>
</feature>
<dbReference type="InterPro" id="IPR000569">
    <property type="entry name" value="HECT_dom"/>
</dbReference>
<feature type="compositionally biased region" description="Polar residues" evidence="6">
    <location>
        <begin position="275"/>
        <end position="287"/>
    </location>
</feature>
<dbReference type="SMART" id="SM00119">
    <property type="entry name" value="HECTc"/>
    <property type="match status" value="1"/>
</dbReference>
<feature type="domain" description="HECT" evidence="7">
    <location>
        <begin position="955"/>
        <end position="1307"/>
    </location>
</feature>
<dbReference type="Gene3D" id="3.30.2160.10">
    <property type="entry name" value="Hect, E3 ligase catalytic domain"/>
    <property type="match status" value="1"/>
</dbReference>
<dbReference type="EC" id="2.3.2.26" evidence="2"/>
<dbReference type="InterPro" id="IPR044611">
    <property type="entry name" value="E3A/B/C-like"/>
</dbReference>
<evidence type="ECO:0000256" key="4">
    <source>
        <dbReference type="ARBA" id="ARBA00022786"/>
    </source>
</evidence>
<dbReference type="InterPro" id="IPR042556">
    <property type="entry name" value="AZUL_sf"/>
</dbReference>
<evidence type="ECO:0000313" key="8">
    <source>
        <dbReference type="EMBL" id="KAB8294203.1"/>
    </source>
</evidence>
<evidence type="ECO:0000256" key="2">
    <source>
        <dbReference type="ARBA" id="ARBA00012485"/>
    </source>
</evidence>